<feature type="compositionally biased region" description="Pro residues" evidence="3">
    <location>
        <begin position="42"/>
        <end position="51"/>
    </location>
</feature>
<evidence type="ECO:0000256" key="4">
    <source>
        <dbReference type="SAM" id="SignalP"/>
    </source>
</evidence>
<protein>
    <recommendedName>
        <fullName evidence="5">Resuscitation-promoting factor core lysozyme-like domain-containing protein</fullName>
    </recommendedName>
</protein>
<dbReference type="InterPro" id="IPR023346">
    <property type="entry name" value="Lysozyme-like_dom_sf"/>
</dbReference>
<keyword evidence="4" id="KW-0732">Signal</keyword>
<accession>A0A101J7U0</accession>
<proteinExistence type="inferred from homology"/>
<comment type="similarity">
    <text evidence="1">Belongs to the transglycosylase family. Rpf subfamily.</text>
</comment>
<organism evidence="6 7">
    <name type="scientific">Streptomyces regalis</name>
    <dbReference type="NCBI Taxonomy" id="68262"/>
    <lineage>
        <taxon>Bacteria</taxon>
        <taxon>Bacillati</taxon>
        <taxon>Actinomycetota</taxon>
        <taxon>Actinomycetes</taxon>
        <taxon>Kitasatosporales</taxon>
        <taxon>Streptomycetaceae</taxon>
        <taxon>Streptomyces</taxon>
    </lineage>
</organism>
<dbReference type="EMBL" id="LLZG01000403">
    <property type="protein sequence ID" value="KUL21823.1"/>
    <property type="molecule type" value="Genomic_DNA"/>
</dbReference>
<evidence type="ECO:0000313" key="6">
    <source>
        <dbReference type="EMBL" id="KUL21823.1"/>
    </source>
</evidence>
<evidence type="ECO:0000256" key="3">
    <source>
        <dbReference type="SAM" id="MobiDB-lite"/>
    </source>
</evidence>
<keyword evidence="2" id="KW-0378">Hydrolase</keyword>
<comment type="caution">
    <text evidence="6">The sequence shown here is derived from an EMBL/GenBank/DDBJ whole genome shotgun (WGS) entry which is preliminary data.</text>
</comment>
<evidence type="ECO:0000256" key="1">
    <source>
        <dbReference type="ARBA" id="ARBA00010830"/>
    </source>
</evidence>
<evidence type="ECO:0000259" key="5">
    <source>
        <dbReference type="Pfam" id="PF06737"/>
    </source>
</evidence>
<gene>
    <name evidence="6" type="ORF">ADL12_44040</name>
</gene>
<feature type="chain" id="PRO_5039272885" description="Resuscitation-promoting factor core lysozyme-like domain-containing protein" evidence="4">
    <location>
        <begin position="26"/>
        <end position="189"/>
    </location>
</feature>
<dbReference type="OrthoDB" id="1404170at2"/>
<dbReference type="RefSeq" id="WP_062714100.1">
    <property type="nucleotide sequence ID" value="NZ_LLZG01000403.1"/>
</dbReference>
<dbReference type="InterPro" id="IPR010618">
    <property type="entry name" value="RPF"/>
</dbReference>
<feature type="signal peptide" evidence="4">
    <location>
        <begin position="1"/>
        <end position="25"/>
    </location>
</feature>
<dbReference type="GO" id="GO:0016787">
    <property type="term" value="F:hydrolase activity"/>
    <property type="evidence" value="ECO:0007669"/>
    <property type="project" value="UniProtKB-KW"/>
</dbReference>
<dbReference type="AlphaFoldDB" id="A0A101J7U0"/>
<dbReference type="CDD" id="cd13925">
    <property type="entry name" value="RPF"/>
    <property type="match status" value="1"/>
</dbReference>
<evidence type="ECO:0000313" key="7">
    <source>
        <dbReference type="Proteomes" id="UP000053923"/>
    </source>
</evidence>
<reference evidence="7" key="1">
    <citation type="submission" date="2015-10" db="EMBL/GenBank/DDBJ databases">
        <authorList>
            <person name="Ju K.-S."/>
            <person name="Doroghazi J.R."/>
            <person name="Metcalf W.W."/>
        </authorList>
    </citation>
    <scope>NUCLEOTIDE SEQUENCE [LARGE SCALE GENOMIC DNA]</scope>
    <source>
        <strain evidence="7">NRRL 3151</strain>
    </source>
</reference>
<keyword evidence="7" id="KW-1185">Reference proteome</keyword>
<dbReference type="SUPFAM" id="SSF53955">
    <property type="entry name" value="Lysozyme-like"/>
    <property type="match status" value="1"/>
</dbReference>
<evidence type="ECO:0000256" key="2">
    <source>
        <dbReference type="ARBA" id="ARBA00022801"/>
    </source>
</evidence>
<name>A0A101J7U0_9ACTN</name>
<feature type="region of interest" description="Disordered" evidence="3">
    <location>
        <begin position="25"/>
        <end position="52"/>
    </location>
</feature>
<dbReference type="Pfam" id="PF06737">
    <property type="entry name" value="Transglycosylas"/>
    <property type="match status" value="1"/>
</dbReference>
<sequence>MKCTPLTSVLAAALFTAVLPGTSHAAHAAQPTHPTRHIHTAPPAPGPPPKPAAYSCAKDQWPWGCVAKCESGGNWRINTGNGHYGGLQFSQSTWEGFGGAKYAPRADLASRKEQITIARKVVAVQGWGAWPHCSRRYGLKGRMHMEKPSVTDRLTAKTSELLRKGSTLIRKGSTRFGALHGAPTRRSLR</sequence>
<feature type="domain" description="Resuscitation-promoting factor core lysozyme-like" evidence="5">
    <location>
        <begin position="59"/>
        <end position="133"/>
    </location>
</feature>
<dbReference type="Proteomes" id="UP000053923">
    <property type="component" value="Unassembled WGS sequence"/>
</dbReference>
<dbReference type="Gene3D" id="1.10.530.10">
    <property type="match status" value="1"/>
</dbReference>